<organism evidence="1">
    <name type="scientific">Klebsiella aerogenes</name>
    <name type="common">Enterobacter aerogenes</name>
    <dbReference type="NCBI Taxonomy" id="548"/>
    <lineage>
        <taxon>Bacteria</taxon>
        <taxon>Pseudomonadati</taxon>
        <taxon>Pseudomonadota</taxon>
        <taxon>Gammaproteobacteria</taxon>
        <taxon>Enterobacterales</taxon>
        <taxon>Enterobacteriaceae</taxon>
        <taxon>Klebsiella/Raoultella group</taxon>
        <taxon>Klebsiella</taxon>
    </lineage>
</organism>
<dbReference type="Gene3D" id="3.40.50.2000">
    <property type="entry name" value="Glycogen Phosphorylase B"/>
    <property type="match status" value="2"/>
</dbReference>
<sequence length="360" mass="41543">MKLLMKHSISNLPSELIDNPICFFFPSKIVGGHELMAIELMKELYDMGKDINVAFLSQNIELKDRIAKRGIDINYITISLKQPRFEFLHTLFNFSYLSKVNEAILKINSFSRGNIVIVQGDIELGAGYVKKAYENGIFLYSYIPYAHSAKKMSKALAFLRDYYYPFLYKKINKYITISEQFRKELLQYNERSEVYVVENKVRSLDIIKQKRAANSDYKNIKYNIAIIGRVSIKQKGHDILIMALAQLAPEILDKVRLHIVGDGIDLNRVKKLIAVNCNKIDVVYHGWCKEPWEKVYDVDLIVIPSRFEGVPLVMLESLALEIDILASNIDSMIDYLEPDNLFNDVDDLRLKIEERILAVG</sequence>
<evidence type="ECO:0000313" key="1">
    <source>
        <dbReference type="EMBL" id="BAT23234.1"/>
    </source>
</evidence>
<dbReference type="EMBL" id="AB924550">
    <property type="protein sequence ID" value="BAT23234.1"/>
    <property type="molecule type" value="Genomic_DNA"/>
</dbReference>
<reference evidence="1" key="1">
    <citation type="submission" date="2014-04" db="EMBL/GenBank/DDBJ databases">
        <authorList>
            <person name="Harrison E."/>
        </authorList>
    </citation>
    <scope>NUCLEOTIDE SEQUENCE</scope>
    <source>
        <strain evidence="1">4140</strain>
    </source>
</reference>
<dbReference type="PANTHER" id="PTHR12526">
    <property type="entry name" value="GLYCOSYLTRANSFERASE"/>
    <property type="match status" value="1"/>
</dbReference>
<dbReference type="AlphaFoldDB" id="A0A0P0YQ68"/>
<keyword evidence="1" id="KW-0808">Transferase</keyword>
<dbReference type="Pfam" id="PF13692">
    <property type="entry name" value="Glyco_trans_1_4"/>
    <property type="match status" value="1"/>
</dbReference>
<gene>
    <name evidence="1" type="primary">wclS</name>
</gene>
<accession>A0A0P0YQ68</accession>
<proteinExistence type="predicted"/>
<dbReference type="GO" id="GO:0016740">
    <property type="term" value="F:transferase activity"/>
    <property type="evidence" value="ECO:0007669"/>
    <property type="project" value="UniProtKB-KW"/>
</dbReference>
<name>A0A0P0YQ68_KLEAE</name>
<protein>
    <submittedName>
        <fullName evidence="1">Glycosyl transferase</fullName>
    </submittedName>
</protein>
<reference evidence="1" key="2">
    <citation type="journal article" date="2015" name="Sci. Rep.">
        <title>Genetic analysis of capsular polysaccharide synthesis gene clusters in 79 capsular types of Klebsiella spp.</title>
        <authorList>
            <person name="Pan Y.J."/>
            <person name="Lin T.L."/>
            <person name="Chen C.T."/>
            <person name="Chen Y.Y."/>
            <person name="Hsieh P.F."/>
            <person name="Hsu C.R."/>
            <person name="Wu M.C."/>
            <person name="Wang J.T."/>
        </authorList>
    </citation>
    <scope>NUCLEOTIDE SEQUENCE</scope>
    <source>
        <strain evidence="1">4140</strain>
    </source>
</reference>
<dbReference type="PANTHER" id="PTHR12526:SF630">
    <property type="entry name" value="GLYCOSYLTRANSFERASE"/>
    <property type="match status" value="1"/>
</dbReference>
<dbReference type="SUPFAM" id="SSF53756">
    <property type="entry name" value="UDP-Glycosyltransferase/glycogen phosphorylase"/>
    <property type="match status" value="1"/>
</dbReference>